<dbReference type="PROSITE" id="PS01081">
    <property type="entry name" value="HTH_TETR_1"/>
    <property type="match status" value="1"/>
</dbReference>
<dbReference type="GO" id="GO:0003677">
    <property type="term" value="F:DNA binding"/>
    <property type="evidence" value="ECO:0007669"/>
    <property type="project" value="UniProtKB-UniRule"/>
</dbReference>
<protein>
    <submittedName>
        <fullName evidence="5">Transcriptional regulator, TetR family</fullName>
    </submittedName>
</protein>
<accession>A0A521EBX1</accession>
<dbReference type="EMBL" id="FXTB01000008">
    <property type="protein sequence ID" value="SMO80971.1"/>
    <property type="molecule type" value="Genomic_DNA"/>
</dbReference>
<evidence type="ECO:0000259" key="4">
    <source>
        <dbReference type="PROSITE" id="PS50977"/>
    </source>
</evidence>
<feature type="DNA-binding region" description="H-T-H motif" evidence="2">
    <location>
        <begin position="37"/>
        <end position="56"/>
    </location>
</feature>
<evidence type="ECO:0000256" key="2">
    <source>
        <dbReference type="PROSITE-ProRule" id="PRU00335"/>
    </source>
</evidence>
<gene>
    <name evidence="5" type="ORF">SAMN06265379_10878</name>
</gene>
<evidence type="ECO:0000313" key="6">
    <source>
        <dbReference type="Proteomes" id="UP000319040"/>
    </source>
</evidence>
<dbReference type="InterPro" id="IPR002048">
    <property type="entry name" value="EF_hand_dom"/>
</dbReference>
<dbReference type="PROSITE" id="PS00018">
    <property type="entry name" value="EF_HAND_1"/>
    <property type="match status" value="1"/>
</dbReference>
<dbReference type="Gene3D" id="1.10.357.10">
    <property type="entry name" value="Tetracycline Repressor, domain 2"/>
    <property type="match status" value="1"/>
</dbReference>
<feature type="domain" description="EF-hand" evidence="3">
    <location>
        <begin position="78"/>
        <end position="101"/>
    </location>
</feature>
<dbReference type="Pfam" id="PF00440">
    <property type="entry name" value="TetR_N"/>
    <property type="match status" value="1"/>
</dbReference>
<dbReference type="GO" id="GO:0005509">
    <property type="term" value="F:calcium ion binding"/>
    <property type="evidence" value="ECO:0007669"/>
    <property type="project" value="InterPro"/>
</dbReference>
<proteinExistence type="predicted"/>
<evidence type="ECO:0000259" key="3">
    <source>
        <dbReference type="PROSITE" id="PS50222"/>
    </source>
</evidence>
<feature type="domain" description="HTH tetR-type" evidence="4">
    <location>
        <begin position="14"/>
        <end position="74"/>
    </location>
</feature>
<dbReference type="RefSeq" id="WP_142534131.1">
    <property type="nucleotide sequence ID" value="NZ_FXTB01000008.1"/>
</dbReference>
<dbReference type="SUPFAM" id="SSF46689">
    <property type="entry name" value="Homeodomain-like"/>
    <property type="match status" value="1"/>
</dbReference>
<dbReference type="PROSITE" id="PS50977">
    <property type="entry name" value="HTH_TETR_2"/>
    <property type="match status" value="1"/>
</dbReference>
<name>A0A521EBX1_SACCC</name>
<sequence length="191" mass="22518">MSPRNDIQNIKVREERKRQIMNVALEIIAENGFANASVARIAQRAKISKGLMYNYFESKEDLIINIMLDGFNQLTLSFDTNKDGVLTEEELHYFIDSSFETLKNNIHFWRMYFMVLLQPQVYEIITPYLEKTLQPFYETAINYFIDKGYEDPIAEMRFFAAMMDGVGLHFILDPDNFPLDGVKKKMHRMFK</sequence>
<dbReference type="OrthoDB" id="9787680at2"/>
<dbReference type="InterPro" id="IPR001647">
    <property type="entry name" value="HTH_TetR"/>
</dbReference>
<keyword evidence="6" id="KW-1185">Reference proteome</keyword>
<dbReference type="Proteomes" id="UP000319040">
    <property type="component" value="Unassembled WGS sequence"/>
</dbReference>
<evidence type="ECO:0000313" key="5">
    <source>
        <dbReference type="EMBL" id="SMO80971.1"/>
    </source>
</evidence>
<keyword evidence="1 2" id="KW-0238">DNA-binding</keyword>
<dbReference type="InterPro" id="IPR050624">
    <property type="entry name" value="HTH-type_Tx_Regulator"/>
</dbReference>
<dbReference type="PROSITE" id="PS50222">
    <property type="entry name" value="EF_HAND_2"/>
    <property type="match status" value="1"/>
</dbReference>
<dbReference type="PRINTS" id="PR00455">
    <property type="entry name" value="HTHTETR"/>
</dbReference>
<dbReference type="InterPro" id="IPR009057">
    <property type="entry name" value="Homeodomain-like_sf"/>
</dbReference>
<dbReference type="InterPro" id="IPR018247">
    <property type="entry name" value="EF_Hand_1_Ca_BS"/>
</dbReference>
<dbReference type="AlphaFoldDB" id="A0A521EBX1"/>
<dbReference type="InterPro" id="IPR023772">
    <property type="entry name" value="DNA-bd_HTH_TetR-type_CS"/>
</dbReference>
<organism evidence="5 6">
    <name type="scientific">Saccharicrinis carchari</name>
    <dbReference type="NCBI Taxonomy" id="1168039"/>
    <lineage>
        <taxon>Bacteria</taxon>
        <taxon>Pseudomonadati</taxon>
        <taxon>Bacteroidota</taxon>
        <taxon>Bacteroidia</taxon>
        <taxon>Marinilabiliales</taxon>
        <taxon>Marinilabiliaceae</taxon>
        <taxon>Saccharicrinis</taxon>
    </lineage>
</organism>
<dbReference type="PANTHER" id="PTHR43479:SF11">
    <property type="entry name" value="ACREF_ENVCD OPERON REPRESSOR-RELATED"/>
    <property type="match status" value="1"/>
</dbReference>
<dbReference type="PANTHER" id="PTHR43479">
    <property type="entry name" value="ACREF/ENVCD OPERON REPRESSOR-RELATED"/>
    <property type="match status" value="1"/>
</dbReference>
<evidence type="ECO:0000256" key="1">
    <source>
        <dbReference type="ARBA" id="ARBA00023125"/>
    </source>
</evidence>
<reference evidence="5 6" key="1">
    <citation type="submission" date="2017-05" db="EMBL/GenBank/DDBJ databases">
        <authorList>
            <person name="Varghese N."/>
            <person name="Submissions S."/>
        </authorList>
    </citation>
    <scope>NUCLEOTIDE SEQUENCE [LARGE SCALE GENOMIC DNA]</scope>
    <source>
        <strain evidence="5 6">DSM 27040</strain>
    </source>
</reference>